<dbReference type="PANTHER" id="PTHR19920">
    <property type="entry name" value="WD40 PROTEIN CIAO1"/>
    <property type="match status" value="1"/>
</dbReference>
<dbReference type="Pfam" id="PF00400">
    <property type="entry name" value="WD40"/>
    <property type="match status" value="2"/>
</dbReference>
<dbReference type="GO" id="GO:0016226">
    <property type="term" value="P:iron-sulfur cluster assembly"/>
    <property type="evidence" value="ECO:0007669"/>
    <property type="project" value="TreeGrafter"/>
</dbReference>
<accession>A0A8S1LIT1</accession>
<organism evidence="2 3">
    <name type="scientific">Paramecium sonneborni</name>
    <dbReference type="NCBI Taxonomy" id="65129"/>
    <lineage>
        <taxon>Eukaryota</taxon>
        <taxon>Sar</taxon>
        <taxon>Alveolata</taxon>
        <taxon>Ciliophora</taxon>
        <taxon>Intramacronucleata</taxon>
        <taxon>Oligohymenophorea</taxon>
        <taxon>Peniculida</taxon>
        <taxon>Parameciidae</taxon>
        <taxon>Paramecium</taxon>
    </lineage>
</organism>
<evidence type="ECO:0000313" key="2">
    <source>
        <dbReference type="EMBL" id="CAD8068148.1"/>
    </source>
</evidence>
<dbReference type="PROSITE" id="PS50082">
    <property type="entry name" value="WD_REPEATS_2"/>
    <property type="match status" value="1"/>
</dbReference>
<proteinExistence type="predicted"/>
<sequence length="333" mass="38654">MGCKVSKPQYKEQFSYELLDQFDYHCSIRALALNQAKNLLVLGSDSEIHIFHIQKGFMKQLKIIKQSQTQTLNFFFQNGTFISGSADSLIIWSTNIISNIKFTFKMKDRTQGVCCVALHSEFEETIISGYYDGSIKIFGCSTQWFCKQIINEHTEAVNSLAINQNGNKFISCSNDNTLLIIKVSIQQKWCLKQRIQLLQYGFRLSFITNESFSFQPNSYLNGRYLYIFQLNSSTQLFEKVLEIPVLGRNQYCSQGFPSTYIQSKNLLHVKHGYYINIFRITPSKKLMKQYVLEQSIEFGTRYVFGTQSNDGELLITWDAESNQIQIRKLIFKR</sequence>
<dbReference type="Proteomes" id="UP000692954">
    <property type="component" value="Unassembled WGS sequence"/>
</dbReference>
<dbReference type="GO" id="GO:0097361">
    <property type="term" value="C:cytosolic [4Fe-4S] assembly targeting complex"/>
    <property type="evidence" value="ECO:0007669"/>
    <property type="project" value="TreeGrafter"/>
</dbReference>
<keyword evidence="3" id="KW-1185">Reference proteome</keyword>
<feature type="repeat" description="WD" evidence="1">
    <location>
        <begin position="150"/>
        <end position="180"/>
    </location>
</feature>
<name>A0A8S1LIT1_9CILI</name>
<evidence type="ECO:0000256" key="1">
    <source>
        <dbReference type="PROSITE-ProRule" id="PRU00221"/>
    </source>
</evidence>
<comment type="caution">
    <text evidence="2">The sequence shown here is derived from an EMBL/GenBank/DDBJ whole genome shotgun (WGS) entry which is preliminary data.</text>
</comment>
<keyword evidence="1" id="KW-0853">WD repeat</keyword>
<dbReference type="OrthoDB" id="6252103at2759"/>
<gene>
    <name evidence="2" type="ORF">PSON_ATCC_30995.1.T0240006</name>
</gene>
<dbReference type="InterPro" id="IPR001680">
    <property type="entry name" value="WD40_rpt"/>
</dbReference>
<dbReference type="SMART" id="SM00320">
    <property type="entry name" value="WD40"/>
    <property type="match status" value="4"/>
</dbReference>
<dbReference type="EMBL" id="CAJJDN010000024">
    <property type="protein sequence ID" value="CAD8068148.1"/>
    <property type="molecule type" value="Genomic_DNA"/>
</dbReference>
<dbReference type="PANTHER" id="PTHR19920:SF0">
    <property type="entry name" value="CYTOSOLIC IRON-SULFUR PROTEIN ASSEMBLY PROTEIN CIAO1-RELATED"/>
    <property type="match status" value="1"/>
</dbReference>
<reference evidence="2" key="1">
    <citation type="submission" date="2021-01" db="EMBL/GenBank/DDBJ databases">
        <authorList>
            <consortium name="Genoscope - CEA"/>
            <person name="William W."/>
        </authorList>
    </citation>
    <scope>NUCLEOTIDE SEQUENCE</scope>
</reference>
<dbReference type="AlphaFoldDB" id="A0A8S1LIT1"/>
<protein>
    <submittedName>
        <fullName evidence="2">Uncharacterized protein</fullName>
    </submittedName>
</protein>
<evidence type="ECO:0000313" key="3">
    <source>
        <dbReference type="Proteomes" id="UP000692954"/>
    </source>
</evidence>